<feature type="chain" id="PRO_5042874016" evidence="5">
    <location>
        <begin position="21"/>
        <end position="455"/>
    </location>
</feature>
<dbReference type="EMBL" id="MU854393">
    <property type="protein sequence ID" value="KAK4039746.1"/>
    <property type="molecule type" value="Genomic_DNA"/>
</dbReference>
<evidence type="ECO:0000259" key="6">
    <source>
        <dbReference type="SMART" id="SM00835"/>
    </source>
</evidence>
<evidence type="ECO:0000256" key="4">
    <source>
        <dbReference type="SAM" id="MobiDB-lite"/>
    </source>
</evidence>
<reference evidence="8" key="1">
    <citation type="journal article" date="2023" name="Mol. Phylogenet. Evol.">
        <title>Genome-scale phylogeny and comparative genomics of the fungal order Sordariales.</title>
        <authorList>
            <person name="Hensen N."/>
            <person name="Bonometti L."/>
            <person name="Westerberg I."/>
            <person name="Brannstrom I.O."/>
            <person name="Guillou S."/>
            <person name="Cros-Aarteil S."/>
            <person name="Calhoun S."/>
            <person name="Haridas S."/>
            <person name="Kuo A."/>
            <person name="Mondo S."/>
            <person name="Pangilinan J."/>
            <person name="Riley R."/>
            <person name="LaButti K."/>
            <person name="Andreopoulos B."/>
            <person name="Lipzen A."/>
            <person name="Chen C."/>
            <person name="Yan M."/>
            <person name="Daum C."/>
            <person name="Ng V."/>
            <person name="Clum A."/>
            <person name="Steindorff A."/>
            <person name="Ohm R.A."/>
            <person name="Martin F."/>
            <person name="Silar P."/>
            <person name="Natvig D.O."/>
            <person name="Lalanne C."/>
            <person name="Gautier V."/>
            <person name="Ament-Velasquez S.L."/>
            <person name="Kruys A."/>
            <person name="Hutchinson M.I."/>
            <person name="Powell A.J."/>
            <person name="Barry K."/>
            <person name="Miller A.N."/>
            <person name="Grigoriev I.V."/>
            <person name="Debuchy R."/>
            <person name="Gladieux P."/>
            <person name="Hiltunen Thoren M."/>
            <person name="Johannesson H."/>
        </authorList>
    </citation>
    <scope>NUCLEOTIDE SEQUENCE [LARGE SCALE GENOMIC DNA]</scope>
    <source>
        <strain evidence="8">CBS 284.82</strain>
    </source>
</reference>
<keyword evidence="5" id="KW-0732">Signal</keyword>
<dbReference type="InterPro" id="IPR051610">
    <property type="entry name" value="GPI/OXD"/>
</dbReference>
<dbReference type="NCBIfam" id="TIGR03404">
    <property type="entry name" value="bicupin_oxalic"/>
    <property type="match status" value="1"/>
</dbReference>
<evidence type="ECO:0000313" key="7">
    <source>
        <dbReference type="EMBL" id="KAK4039746.1"/>
    </source>
</evidence>
<dbReference type="InterPro" id="IPR006045">
    <property type="entry name" value="Cupin_1"/>
</dbReference>
<feature type="binding site" evidence="3">
    <location>
        <position position="163"/>
    </location>
    <ligand>
        <name>Mn(2+)</name>
        <dbReference type="ChEBI" id="CHEBI:29035"/>
        <label>1</label>
    </ligand>
</feature>
<feature type="active site" description="Proton donor" evidence="2">
    <location>
        <position position="397"/>
    </location>
</feature>
<feature type="region of interest" description="Disordered" evidence="4">
    <location>
        <begin position="79"/>
        <end position="108"/>
    </location>
</feature>
<dbReference type="GO" id="GO:0046872">
    <property type="term" value="F:metal ion binding"/>
    <property type="evidence" value="ECO:0007669"/>
    <property type="project" value="UniProtKB-KW"/>
</dbReference>
<dbReference type="SMART" id="SM00835">
    <property type="entry name" value="Cupin_1"/>
    <property type="match status" value="2"/>
</dbReference>
<accession>A0AAN6PF34</accession>
<evidence type="ECO:0000256" key="5">
    <source>
        <dbReference type="SAM" id="SignalP"/>
    </source>
</evidence>
<keyword evidence="1 3" id="KW-0479">Metal-binding</keyword>
<dbReference type="CDD" id="cd20305">
    <property type="entry name" value="cupin_OxDC_C"/>
    <property type="match status" value="1"/>
</dbReference>
<name>A0AAN6PF34_9PEZI</name>
<dbReference type="Proteomes" id="UP001303115">
    <property type="component" value="Unassembled WGS sequence"/>
</dbReference>
<keyword evidence="3" id="KW-0464">Manganese</keyword>
<feature type="binding site" evidence="3">
    <location>
        <position position="157"/>
    </location>
    <ligand>
        <name>Mn(2+)</name>
        <dbReference type="ChEBI" id="CHEBI:29035"/>
        <label>1</label>
    </ligand>
</feature>
<feature type="domain" description="Cupin type-1" evidence="6">
    <location>
        <begin position="122"/>
        <end position="255"/>
    </location>
</feature>
<dbReference type="Gene3D" id="2.60.120.10">
    <property type="entry name" value="Jelly Rolls"/>
    <property type="match status" value="2"/>
</dbReference>
<sequence length="455" mass="51108">MRLSTTLVALGAALSDLSAAVPIQDSPRQRLLDGKPLPAKYRRSTPNPYTPEYRDPYDRAVDSIGEKLDPLPYRNGKGASVLGPWNPERARQNPDLVRPPSTDHGDMPNLRWSFVDSHIRIEEGGWTRQTTVRELPASVELAGVNMRLDHGVIRELHWHKEAEWAYVISGSVRVTALDYEGGTFMDDLSQGDLWYFPSGVPHSLQGLSPNGTEFLLIFDSGSFSEESTFLLTDWLAHTPKSVISKNFHLPPEIFAHIPQSEKYIFQGSQPGSLADEFPKGKYVKKSKQVFTHHMLAQEPKNTTGGQVRITDSTNFPISTTVAAAYVLIDPGALREMHWHPSADEWSFFLRGRARVTVFGAEGNARTFDYEPGDVGIVPRNMGHFVENIGDEPVEMLEIFRADEFRDFSLFQWLGETPRRMVADTLFEGDKEAGDRFLKEIEDAGKDEVTLPPKDL</sequence>
<evidence type="ECO:0000313" key="8">
    <source>
        <dbReference type="Proteomes" id="UP001303115"/>
    </source>
</evidence>
<feature type="binding site" evidence="3">
    <location>
        <position position="339"/>
    </location>
    <ligand>
        <name>Mn(2+)</name>
        <dbReference type="ChEBI" id="CHEBI:29035"/>
        <label>2</label>
    </ligand>
</feature>
<dbReference type="Pfam" id="PF00190">
    <property type="entry name" value="Cupin_1"/>
    <property type="match status" value="2"/>
</dbReference>
<organism evidence="7 8">
    <name type="scientific">Parachaetomium inaequale</name>
    <dbReference type="NCBI Taxonomy" id="2588326"/>
    <lineage>
        <taxon>Eukaryota</taxon>
        <taxon>Fungi</taxon>
        <taxon>Dikarya</taxon>
        <taxon>Ascomycota</taxon>
        <taxon>Pezizomycotina</taxon>
        <taxon>Sordariomycetes</taxon>
        <taxon>Sordariomycetidae</taxon>
        <taxon>Sordariales</taxon>
        <taxon>Chaetomiaceae</taxon>
        <taxon>Parachaetomium</taxon>
    </lineage>
</organism>
<feature type="binding site" evidence="3">
    <location>
        <position position="202"/>
    </location>
    <ligand>
        <name>Mn(2+)</name>
        <dbReference type="ChEBI" id="CHEBI:29035"/>
        <label>1</label>
    </ligand>
</feature>
<evidence type="ECO:0000256" key="3">
    <source>
        <dbReference type="PIRSR" id="PIRSR617774-2"/>
    </source>
</evidence>
<dbReference type="InterPro" id="IPR014710">
    <property type="entry name" value="RmlC-like_jellyroll"/>
</dbReference>
<dbReference type="InterPro" id="IPR017774">
    <property type="entry name" value="Bicupin_oxalate_deCO2ase/Oxase"/>
</dbReference>
<dbReference type="CDD" id="cd20304">
    <property type="entry name" value="cupin_OxDC_N"/>
    <property type="match status" value="1"/>
</dbReference>
<feature type="binding site" evidence="3">
    <location>
        <position position="159"/>
    </location>
    <ligand>
        <name>Mn(2+)</name>
        <dbReference type="ChEBI" id="CHEBI:29035"/>
        <label>1</label>
    </ligand>
</feature>
<protein>
    <submittedName>
        <fullName evidence="7">RmlC-like cupin domain-containing protein</fullName>
    </submittedName>
</protein>
<comment type="cofactor">
    <cofactor evidence="3">
        <name>Mn(2+)</name>
        <dbReference type="ChEBI" id="CHEBI:29035"/>
    </cofactor>
    <text evidence="3">Binds 2 manganese ions per subunit.</text>
</comment>
<comment type="caution">
    <text evidence="7">The sequence shown here is derived from an EMBL/GenBank/DDBJ whole genome shotgun (WGS) entry which is preliminary data.</text>
</comment>
<dbReference type="PANTHER" id="PTHR35848:SF9">
    <property type="entry name" value="SLL1358 PROTEIN"/>
    <property type="match status" value="1"/>
</dbReference>
<feature type="signal peptide" evidence="5">
    <location>
        <begin position="1"/>
        <end position="20"/>
    </location>
</feature>
<feature type="region of interest" description="Disordered" evidence="4">
    <location>
        <begin position="28"/>
        <end position="57"/>
    </location>
</feature>
<keyword evidence="8" id="KW-1185">Reference proteome</keyword>
<dbReference type="PANTHER" id="PTHR35848">
    <property type="entry name" value="OXALATE-BINDING PROTEIN"/>
    <property type="match status" value="1"/>
</dbReference>
<feature type="domain" description="Cupin type-1" evidence="6">
    <location>
        <begin position="292"/>
        <end position="433"/>
    </location>
</feature>
<gene>
    <name evidence="7" type="ORF">C8A01DRAFT_16322</name>
</gene>
<proteinExistence type="predicted"/>
<evidence type="ECO:0000256" key="1">
    <source>
        <dbReference type="ARBA" id="ARBA00022723"/>
    </source>
</evidence>
<feature type="binding site" evidence="3">
    <location>
        <position position="337"/>
    </location>
    <ligand>
        <name>Mn(2+)</name>
        <dbReference type="ChEBI" id="CHEBI:29035"/>
        <label>2</label>
    </ligand>
</feature>
<dbReference type="SUPFAM" id="SSF51182">
    <property type="entry name" value="RmlC-like cupins"/>
    <property type="match status" value="1"/>
</dbReference>
<evidence type="ECO:0000256" key="2">
    <source>
        <dbReference type="PIRSR" id="PIRSR617774-1"/>
    </source>
</evidence>
<dbReference type="AlphaFoldDB" id="A0AAN6PF34"/>
<dbReference type="GO" id="GO:0033609">
    <property type="term" value="P:oxalate metabolic process"/>
    <property type="evidence" value="ECO:0007669"/>
    <property type="project" value="InterPro"/>
</dbReference>
<feature type="binding site" evidence="3">
    <location>
        <position position="344"/>
    </location>
    <ligand>
        <name>Mn(2+)</name>
        <dbReference type="ChEBI" id="CHEBI:29035"/>
        <label>2</label>
    </ligand>
</feature>
<dbReference type="InterPro" id="IPR011051">
    <property type="entry name" value="RmlC_Cupin_sf"/>
</dbReference>
<feature type="binding site" evidence="3">
    <location>
        <position position="383"/>
    </location>
    <ligand>
        <name>Mn(2+)</name>
        <dbReference type="ChEBI" id="CHEBI:29035"/>
        <label>2</label>
    </ligand>
</feature>